<comment type="caution">
    <text evidence="1">The sequence shown here is derived from an EMBL/GenBank/DDBJ whole genome shotgun (WGS) entry which is preliminary data.</text>
</comment>
<accession>X0UDN9</accession>
<gene>
    <name evidence="1" type="ORF">S01H1_30407</name>
</gene>
<evidence type="ECO:0000313" key="1">
    <source>
        <dbReference type="EMBL" id="GAF97426.1"/>
    </source>
</evidence>
<dbReference type="AlphaFoldDB" id="X0UDN9"/>
<organism evidence="1">
    <name type="scientific">marine sediment metagenome</name>
    <dbReference type="NCBI Taxonomy" id="412755"/>
    <lineage>
        <taxon>unclassified sequences</taxon>
        <taxon>metagenomes</taxon>
        <taxon>ecological metagenomes</taxon>
    </lineage>
</organism>
<reference evidence="1" key="1">
    <citation type="journal article" date="2014" name="Front. Microbiol.">
        <title>High frequency of phylogenetically diverse reductive dehalogenase-homologous genes in deep subseafloor sedimentary metagenomes.</title>
        <authorList>
            <person name="Kawai M."/>
            <person name="Futagami T."/>
            <person name="Toyoda A."/>
            <person name="Takaki Y."/>
            <person name="Nishi S."/>
            <person name="Hori S."/>
            <person name="Arai W."/>
            <person name="Tsubouchi T."/>
            <person name="Morono Y."/>
            <person name="Uchiyama I."/>
            <person name="Ito T."/>
            <person name="Fujiyama A."/>
            <person name="Inagaki F."/>
            <person name="Takami H."/>
        </authorList>
    </citation>
    <scope>NUCLEOTIDE SEQUENCE</scope>
    <source>
        <strain evidence="1">Expedition CK06-06</strain>
    </source>
</reference>
<name>X0UDN9_9ZZZZ</name>
<sequence length="100" mass="10329">MTISADTHIILDIHSPKKDAVVGEGVPTVGVNDCAIWANAITQPEFTTQTIASFRALHDAMFPDIEQGGAGVLIASGPIDPSASEVTAIAPVEGEVGVYI</sequence>
<feature type="non-terminal residue" evidence="1">
    <location>
        <position position="100"/>
    </location>
</feature>
<dbReference type="EMBL" id="BARS01018711">
    <property type="protein sequence ID" value="GAF97426.1"/>
    <property type="molecule type" value="Genomic_DNA"/>
</dbReference>
<proteinExistence type="predicted"/>
<protein>
    <submittedName>
        <fullName evidence="1">Uncharacterized protein</fullName>
    </submittedName>
</protein>